<organism evidence="1 2">
    <name type="scientific">Flammeovirga kamogawensis</name>
    <dbReference type="NCBI Taxonomy" id="373891"/>
    <lineage>
        <taxon>Bacteria</taxon>
        <taxon>Pseudomonadati</taxon>
        <taxon>Bacteroidota</taxon>
        <taxon>Cytophagia</taxon>
        <taxon>Cytophagales</taxon>
        <taxon>Flammeovirgaceae</taxon>
        <taxon>Flammeovirga</taxon>
    </lineage>
</organism>
<dbReference type="InterPro" id="IPR050708">
    <property type="entry name" value="T6SS_VgrG/RHS"/>
</dbReference>
<proteinExistence type="predicted"/>
<accession>A0ABX8H334</accession>
<keyword evidence="2" id="KW-1185">Reference proteome</keyword>
<dbReference type="Gene3D" id="2.180.10.10">
    <property type="entry name" value="RHS repeat-associated core"/>
    <property type="match status" value="1"/>
</dbReference>
<dbReference type="RefSeq" id="WP_144076380.1">
    <property type="nucleotide sequence ID" value="NZ_CP076129.1"/>
</dbReference>
<reference evidence="1 2" key="1">
    <citation type="submission" date="2021-05" db="EMBL/GenBank/DDBJ databases">
        <title>Comparative genomic studies on the polysaccharide-degrading batcterial strains of the Flammeovirga genus.</title>
        <authorList>
            <person name="Zewei F."/>
            <person name="Zheng Z."/>
            <person name="Yu L."/>
            <person name="Ruyue G."/>
            <person name="Yanhong M."/>
            <person name="Yuanyuan C."/>
            <person name="Jingyan G."/>
            <person name="Wenjun H."/>
        </authorList>
    </citation>
    <scope>NUCLEOTIDE SEQUENCE [LARGE SCALE GENOMIC DNA]</scope>
    <source>
        <strain evidence="1 2">YS10</strain>
    </source>
</reference>
<dbReference type="PANTHER" id="PTHR32305:SF15">
    <property type="entry name" value="PROTEIN RHSA-RELATED"/>
    <property type="match status" value="1"/>
</dbReference>
<protein>
    <submittedName>
        <fullName evidence="1">RHS repeat-associated core domain-containing protein</fullName>
    </submittedName>
</protein>
<gene>
    <name evidence="1" type="ORF">KM029_24240</name>
</gene>
<name>A0ABX8H334_9BACT</name>
<dbReference type="Proteomes" id="UP000682802">
    <property type="component" value="Chromosome 2"/>
</dbReference>
<sequence>METSNDVVELEWSYGETFFQAEHRITEFSIHLGNVLATMYDNGTILSLSDYFPFGLAMEERTYRSKEYRYGFNGKENDTDLSGSQLIHDYGFRVYNPVIGKFLSVDPLTKSYPWYTPYQFAGNTPIQAIDLDGLEEYKINNSDWFIGRILVDVALMNPKDDYIALKNKLFSWSGNSNGAIQLVDPDAQFSLRTDDENGNEYILLDSEVPQKLATWDKKLIDSKLEKQFRDNQDRILVESTHDADEKVTLRLFMVICMLMLHL</sequence>
<dbReference type="InterPro" id="IPR022385">
    <property type="entry name" value="Rhs_assc_core"/>
</dbReference>
<evidence type="ECO:0000313" key="2">
    <source>
        <dbReference type="Proteomes" id="UP000682802"/>
    </source>
</evidence>
<dbReference type="PANTHER" id="PTHR32305">
    <property type="match status" value="1"/>
</dbReference>
<evidence type="ECO:0000313" key="1">
    <source>
        <dbReference type="EMBL" id="QWG09712.1"/>
    </source>
</evidence>
<dbReference type="NCBIfam" id="TIGR03696">
    <property type="entry name" value="Rhs_assc_core"/>
    <property type="match status" value="1"/>
</dbReference>
<dbReference type="EMBL" id="CP076129">
    <property type="protein sequence ID" value="QWG09712.1"/>
    <property type="molecule type" value="Genomic_DNA"/>
</dbReference>